<name>A0A5C1A687_9BACT</name>
<feature type="domain" description="Alginate export" evidence="2">
    <location>
        <begin position="97"/>
        <end position="485"/>
    </location>
</feature>
<dbReference type="InterPro" id="IPR025388">
    <property type="entry name" value="Alginate_export_dom"/>
</dbReference>
<evidence type="ECO:0000256" key="1">
    <source>
        <dbReference type="SAM" id="MobiDB-lite"/>
    </source>
</evidence>
<feature type="region of interest" description="Disordered" evidence="1">
    <location>
        <begin position="37"/>
        <end position="59"/>
    </location>
</feature>
<dbReference type="Gene3D" id="2.40.160.100">
    <property type="match status" value="1"/>
</dbReference>
<dbReference type="InterPro" id="IPR053728">
    <property type="entry name" value="Alginate_Permeability_Chnl"/>
</dbReference>
<protein>
    <submittedName>
        <fullName evidence="3">Alginate export family protein</fullName>
    </submittedName>
</protein>
<gene>
    <name evidence="3" type="ORF">PX52LOC_00206</name>
</gene>
<evidence type="ECO:0000259" key="2">
    <source>
        <dbReference type="Pfam" id="PF13372"/>
    </source>
</evidence>
<dbReference type="AlphaFoldDB" id="A0A5C1A687"/>
<accession>A0A5C1A687</accession>
<dbReference type="OrthoDB" id="311329at2"/>
<evidence type="ECO:0000313" key="4">
    <source>
        <dbReference type="Proteomes" id="UP000324974"/>
    </source>
</evidence>
<evidence type="ECO:0000313" key="3">
    <source>
        <dbReference type="EMBL" id="QEL13352.1"/>
    </source>
</evidence>
<keyword evidence="4" id="KW-1185">Reference proteome</keyword>
<proteinExistence type="predicted"/>
<organism evidence="3 4">
    <name type="scientific">Limnoglobus roseus</name>
    <dbReference type="NCBI Taxonomy" id="2598579"/>
    <lineage>
        <taxon>Bacteria</taxon>
        <taxon>Pseudomonadati</taxon>
        <taxon>Planctomycetota</taxon>
        <taxon>Planctomycetia</taxon>
        <taxon>Gemmatales</taxon>
        <taxon>Gemmataceae</taxon>
        <taxon>Limnoglobus</taxon>
    </lineage>
</organism>
<dbReference type="KEGG" id="lrs:PX52LOC_00206"/>
<feature type="compositionally biased region" description="Pro residues" evidence="1">
    <location>
        <begin position="46"/>
        <end position="59"/>
    </location>
</feature>
<dbReference type="Pfam" id="PF13372">
    <property type="entry name" value="Alginate_exp"/>
    <property type="match status" value="1"/>
</dbReference>
<dbReference type="Proteomes" id="UP000324974">
    <property type="component" value="Chromosome"/>
</dbReference>
<sequence length="499" mass="56241">MGRLRHSPVLWHAAILYVLFVVPAAIGQDPGAMIPEVSAGPLEPAAKPPPPPAKAPPNPYHDPFYKNDFRYLDDPNFVSRDPFDVLKRLVPVPGTILDLGGEYSLRLHNEYNLRLNNRGNDFLLTRTRLYADLHCGEWFRVYAEAVDSTSSFERLPPRLGEENRWDSNNLFGDLRAWQDSNGGTLTARVGRQELDYGNQRLIASAPWTNTRITYDGARALLASKTWDVDAFWTRLVPLAQHINNDHDFDQSDPKQQLTGLYATRHDRPNETIDAYFLRLENRNPVARGGDGVVGGFDANTVGGRWKGRRDAWLWEAEGAYQFGAYGHDRQSAGFYVVGVGRQFDAVPTTPTLWAYYDWASGDADPTDRRRGTFNQLLPQTHIFLGLGDIVGRQNLRDVNFQLTARPDPHVTLIAELHLFWLQQARDSLYNNAGVPVRTDSTGRAGSRVGQEADFTAQVRLNQHANLLVSYGHFFPGPFLSQTGGSRPADFLYTWLTFKF</sequence>
<dbReference type="RefSeq" id="WP_149108330.1">
    <property type="nucleotide sequence ID" value="NZ_CP042425.1"/>
</dbReference>
<dbReference type="EMBL" id="CP042425">
    <property type="protein sequence ID" value="QEL13352.1"/>
    <property type="molecule type" value="Genomic_DNA"/>
</dbReference>
<reference evidence="4" key="1">
    <citation type="submission" date="2019-08" db="EMBL/GenBank/DDBJ databases">
        <title>Limnoglobus roseus gen. nov., sp. nov., a novel freshwater planctomycete with a giant genome from the family Gemmataceae.</title>
        <authorList>
            <person name="Kulichevskaya I.S."/>
            <person name="Naumoff D.G."/>
            <person name="Miroshnikov K."/>
            <person name="Ivanova A."/>
            <person name="Philippov D.A."/>
            <person name="Hakobyan A."/>
            <person name="Rijpstra I.C."/>
            <person name="Sinninghe Damste J.S."/>
            <person name="Liesack W."/>
            <person name="Dedysh S.N."/>
        </authorList>
    </citation>
    <scope>NUCLEOTIDE SEQUENCE [LARGE SCALE GENOMIC DNA]</scope>
    <source>
        <strain evidence="4">PX52</strain>
    </source>
</reference>